<feature type="signal peptide" evidence="4">
    <location>
        <begin position="1"/>
        <end position="28"/>
    </location>
</feature>
<evidence type="ECO:0000256" key="4">
    <source>
        <dbReference type="SAM" id="SignalP"/>
    </source>
</evidence>
<dbReference type="RefSeq" id="WP_163471837.1">
    <property type="nucleotide sequence ID" value="NZ_JAAGWZ010000001.1"/>
</dbReference>
<keyword evidence="3 4" id="KW-0732">Signal</keyword>
<dbReference type="PANTHER" id="PTHR43649:SF34">
    <property type="entry name" value="ABC TRANSPORTER PERIPLASMIC-BINDING PROTEIN YCJN-RELATED"/>
    <property type="match status" value="1"/>
</dbReference>
<evidence type="ECO:0000256" key="1">
    <source>
        <dbReference type="ARBA" id="ARBA00008520"/>
    </source>
</evidence>
<comment type="caution">
    <text evidence="5">The sequence shown here is derived from an EMBL/GenBank/DDBJ whole genome shotgun (WGS) entry which is preliminary data.</text>
</comment>
<dbReference type="InterPro" id="IPR006059">
    <property type="entry name" value="SBP"/>
</dbReference>
<feature type="chain" id="PRO_5038853059" evidence="4">
    <location>
        <begin position="29"/>
        <end position="477"/>
    </location>
</feature>
<dbReference type="InterPro" id="IPR050490">
    <property type="entry name" value="Bact_solute-bd_prot1"/>
</dbReference>
<gene>
    <name evidence="5" type="ORF">G3T37_02190</name>
</gene>
<dbReference type="Proteomes" id="UP000479756">
    <property type="component" value="Unassembled WGS sequence"/>
</dbReference>
<reference evidence="5 6" key="1">
    <citation type="journal article" date="2014" name="Int. J. Syst. Evol. Microbiol.">
        <title>Description of Galbitalea soli gen. nov., sp. nov., and Frondihabitans sucicola sp. nov.</title>
        <authorList>
            <person name="Kim S.J."/>
            <person name="Lim J.M."/>
            <person name="Ahn J.H."/>
            <person name="Weon H.Y."/>
            <person name="Hamada M."/>
            <person name="Suzuki K."/>
            <person name="Ahn T.Y."/>
            <person name="Kwon S.W."/>
        </authorList>
    </citation>
    <scope>NUCLEOTIDE SEQUENCE [LARGE SCALE GENOMIC DNA]</scope>
    <source>
        <strain evidence="5 6">NBRC 108727</strain>
    </source>
</reference>
<dbReference type="PANTHER" id="PTHR43649">
    <property type="entry name" value="ARABINOSE-BINDING PROTEIN-RELATED"/>
    <property type="match status" value="1"/>
</dbReference>
<name>A0A7C9TPU1_9MICO</name>
<dbReference type="SUPFAM" id="SSF53850">
    <property type="entry name" value="Periplasmic binding protein-like II"/>
    <property type="match status" value="1"/>
</dbReference>
<sequence>MTNDVQFQLNRRQLLQFAGLGAASLALASCSAAGTGNIPKGNGSWKQFAGTEINFISENTAPSAAIAANSKPFTDLTGIKVNISQMQLGDLVQKVKLDLSSGSSQYHVIYADPYQVMSPLSAGLADLTPLISSSGYPKVEGGLDDFLALDAAGRFLSKDKLYALPYDCPTMIWFYRKDLFEKYHTRMTAALGFDPTPSEKITWEQYYQIADWFNRNAKSDVAYGTGHQAKQYDSLQCDFSNVLWAYGGDYFGGTDLGPLGSKDPGKSTLTDDAAVKAATFYQKLLGIAHPGSVGWDWDGLGQAFAAGQVAMAPNWHEYAASAEEKFPGKVGYSLLPTGPARSANLWGGTGIGINANAKEKEFGAAWLFVNWATAPATQLMTLRSTVGGGTPTRRSVYALPEVKAQEKWPSTMPNMVTTDVVLKAWEPDFIGLRPKVATWNQLNTAVFTELSKMITGSATPAATMASIAQQFDTINAK</sequence>
<keyword evidence="6" id="KW-1185">Reference proteome</keyword>
<accession>A0A7C9TPU1</accession>
<organism evidence="5 6">
    <name type="scientific">Galbitalea soli</name>
    <dbReference type="NCBI Taxonomy" id="1268042"/>
    <lineage>
        <taxon>Bacteria</taxon>
        <taxon>Bacillati</taxon>
        <taxon>Actinomycetota</taxon>
        <taxon>Actinomycetes</taxon>
        <taxon>Micrococcales</taxon>
        <taxon>Microbacteriaceae</taxon>
        <taxon>Galbitalea</taxon>
    </lineage>
</organism>
<dbReference type="PROSITE" id="PS51318">
    <property type="entry name" value="TAT"/>
    <property type="match status" value="1"/>
</dbReference>
<proteinExistence type="inferred from homology"/>
<dbReference type="Gene3D" id="3.40.190.10">
    <property type="entry name" value="Periplasmic binding protein-like II"/>
    <property type="match status" value="2"/>
</dbReference>
<evidence type="ECO:0000256" key="3">
    <source>
        <dbReference type="ARBA" id="ARBA00022729"/>
    </source>
</evidence>
<evidence type="ECO:0000313" key="5">
    <source>
        <dbReference type="EMBL" id="NEM90164.1"/>
    </source>
</evidence>
<comment type="similarity">
    <text evidence="1">Belongs to the bacterial solute-binding protein 1 family.</text>
</comment>
<keyword evidence="2" id="KW-0813">Transport</keyword>
<dbReference type="EMBL" id="JAAGWZ010000001">
    <property type="protein sequence ID" value="NEM90164.1"/>
    <property type="molecule type" value="Genomic_DNA"/>
</dbReference>
<dbReference type="Pfam" id="PF01547">
    <property type="entry name" value="SBP_bac_1"/>
    <property type="match status" value="1"/>
</dbReference>
<evidence type="ECO:0000313" key="6">
    <source>
        <dbReference type="Proteomes" id="UP000479756"/>
    </source>
</evidence>
<dbReference type="InterPro" id="IPR006311">
    <property type="entry name" value="TAT_signal"/>
</dbReference>
<evidence type="ECO:0000256" key="2">
    <source>
        <dbReference type="ARBA" id="ARBA00022448"/>
    </source>
</evidence>
<dbReference type="AlphaFoldDB" id="A0A7C9TPU1"/>
<protein>
    <submittedName>
        <fullName evidence="5">Extracellular solute-binding protein</fullName>
    </submittedName>
</protein>